<dbReference type="InterPro" id="IPR020904">
    <property type="entry name" value="Sc_DH/Rdtase_CS"/>
</dbReference>
<evidence type="ECO:0000313" key="6">
    <source>
        <dbReference type="Proteomes" id="UP001172788"/>
    </source>
</evidence>
<dbReference type="PRINTS" id="PR00080">
    <property type="entry name" value="SDRFAMILY"/>
</dbReference>
<evidence type="ECO:0000256" key="3">
    <source>
        <dbReference type="RuleBase" id="RU000363"/>
    </source>
</evidence>
<dbReference type="GO" id="GO:0016491">
    <property type="term" value="F:oxidoreductase activity"/>
    <property type="evidence" value="ECO:0007669"/>
    <property type="project" value="UniProtKB-KW"/>
</dbReference>
<dbReference type="PANTHER" id="PTHR43477:SF1">
    <property type="entry name" value="DIHYDROANTICAPSIN 7-DEHYDROGENASE"/>
    <property type="match status" value="1"/>
</dbReference>
<dbReference type="Proteomes" id="UP001172791">
    <property type="component" value="Unassembled WGS sequence"/>
</dbReference>
<accession>A0AAW7MH34</accession>
<comment type="similarity">
    <text evidence="1 3">Belongs to the short-chain dehydrogenases/reductases (SDR) family.</text>
</comment>
<dbReference type="Proteomes" id="UP001172788">
    <property type="component" value="Unassembled WGS sequence"/>
</dbReference>
<sequence length="228" mass="23172">MSKGAVVMVTGAAGALGRAVCEMFLARGDTLVAVDLDAQALQTLYGDNERVQTVATDLTRWDATDAALARLPGLSVLCNIAGGFDMGPAVHETADALWQRMMALNVTTLIHACRAVVPGMIAAGGGAVVNVAAASASSGKASMGAYCAAKDAVARLTESMALEVREHGVRVNAVAPSIIDTPANRGAMPDADPTRWVSPRDLAAVIAFLASDQACAVNGAVVPVVGLS</sequence>
<dbReference type="SUPFAM" id="SSF51735">
    <property type="entry name" value="NAD(P)-binding Rossmann-fold domains"/>
    <property type="match status" value="1"/>
</dbReference>
<dbReference type="EMBL" id="QAID01000024">
    <property type="protein sequence ID" value="MDN4576720.1"/>
    <property type="molecule type" value="Genomic_DNA"/>
</dbReference>
<evidence type="ECO:0000313" key="7">
    <source>
        <dbReference type="Proteomes" id="UP001172791"/>
    </source>
</evidence>
<evidence type="ECO:0000313" key="5">
    <source>
        <dbReference type="EMBL" id="MDN4576720.1"/>
    </source>
</evidence>
<dbReference type="EMBL" id="QAIC01000025">
    <property type="protein sequence ID" value="MDN4572064.1"/>
    <property type="molecule type" value="Genomic_DNA"/>
</dbReference>
<keyword evidence="2" id="KW-0560">Oxidoreductase</keyword>
<dbReference type="InterPro" id="IPR002347">
    <property type="entry name" value="SDR_fam"/>
</dbReference>
<evidence type="ECO:0000256" key="1">
    <source>
        <dbReference type="ARBA" id="ARBA00006484"/>
    </source>
</evidence>
<dbReference type="InterPro" id="IPR051122">
    <property type="entry name" value="SDR_DHRS6-like"/>
</dbReference>
<name>A0AAW7MH34_9BURK</name>
<dbReference type="InterPro" id="IPR036291">
    <property type="entry name" value="NAD(P)-bd_dom_sf"/>
</dbReference>
<evidence type="ECO:0000256" key="2">
    <source>
        <dbReference type="ARBA" id="ARBA00023002"/>
    </source>
</evidence>
<reference evidence="4" key="1">
    <citation type="submission" date="2018-04" db="EMBL/GenBank/DDBJ databases">
        <authorList>
            <person name="Jy Z."/>
        </authorList>
    </citation>
    <scope>NUCLEOTIDE SEQUENCE</scope>
    <source>
        <strain evidence="5">AS13</strain>
        <strain evidence="4">LA18</strain>
    </source>
</reference>
<dbReference type="AlphaFoldDB" id="A0AAW7MH34"/>
<keyword evidence="6" id="KW-1185">Reference proteome</keyword>
<dbReference type="PRINTS" id="PR00081">
    <property type="entry name" value="GDHRDH"/>
</dbReference>
<dbReference type="Gene3D" id="3.40.50.720">
    <property type="entry name" value="NAD(P)-binding Rossmann-like Domain"/>
    <property type="match status" value="1"/>
</dbReference>
<dbReference type="PANTHER" id="PTHR43477">
    <property type="entry name" value="DIHYDROANTICAPSIN 7-DEHYDROGENASE"/>
    <property type="match status" value="1"/>
</dbReference>
<gene>
    <name evidence="4" type="ORF">DBA34_02100</name>
    <name evidence="5" type="ORF">DBB29_01065</name>
</gene>
<dbReference type="PROSITE" id="PS00061">
    <property type="entry name" value="ADH_SHORT"/>
    <property type="match status" value="1"/>
</dbReference>
<comment type="caution">
    <text evidence="4">The sequence shown here is derived from an EMBL/GenBank/DDBJ whole genome shotgun (WGS) entry which is preliminary data.</text>
</comment>
<dbReference type="Pfam" id="PF00106">
    <property type="entry name" value="adh_short"/>
    <property type="match status" value="1"/>
</dbReference>
<evidence type="ECO:0000313" key="4">
    <source>
        <dbReference type="EMBL" id="MDN4572064.1"/>
    </source>
</evidence>
<dbReference type="RefSeq" id="WP_301233396.1">
    <property type="nucleotide sequence ID" value="NZ_QAIC01000025.1"/>
</dbReference>
<proteinExistence type="inferred from homology"/>
<organism evidence="4 7">
    <name type="scientific">Pandoraea cepalis</name>
    <dbReference type="NCBI Taxonomy" id="2508294"/>
    <lineage>
        <taxon>Bacteria</taxon>
        <taxon>Pseudomonadati</taxon>
        <taxon>Pseudomonadota</taxon>
        <taxon>Betaproteobacteria</taxon>
        <taxon>Burkholderiales</taxon>
        <taxon>Burkholderiaceae</taxon>
        <taxon>Pandoraea</taxon>
    </lineage>
</organism>
<protein>
    <submittedName>
        <fullName evidence="4">3-oxoacyl-ACP reductase</fullName>
    </submittedName>
</protein>